<name>A0A2A4Z4V7_9PROT</name>
<dbReference type="EMBL" id="NVUS01000005">
    <property type="protein sequence ID" value="PCJ02033.1"/>
    <property type="molecule type" value="Genomic_DNA"/>
</dbReference>
<evidence type="ECO:0000313" key="7">
    <source>
        <dbReference type="EMBL" id="PCJ02033.1"/>
    </source>
</evidence>
<accession>A0A2A4Z4V7</accession>
<gene>
    <name evidence="7" type="ORF">COB13_05410</name>
</gene>
<comment type="caution">
    <text evidence="7">The sequence shown here is derived from an EMBL/GenBank/DDBJ whole genome shotgun (WGS) entry which is preliminary data.</text>
</comment>
<dbReference type="Pfam" id="PF01810">
    <property type="entry name" value="LysE"/>
    <property type="match status" value="1"/>
</dbReference>
<reference evidence="7" key="2">
    <citation type="journal article" date="2018" name="ISME J.">
        <title>A dynamic microbial community with high functional redundancy inhabits the cold, oxic subseafloor aquifer.</title>
        <authorList>
            <person name="Tully B.J."/>
            <person name="Wheat C.G."/>
            <person name="Glazer B.T."/>
            <person name="Huber J.A."/>
        </authorList>
    </citation>
    <scope>NUCLEOTIDE SEQUENCE</scope>
    <source>
        <strain evidence="7">NORP83</strain>
    </source>
</reference>
<feature type="transmembrane region" description="Helical" evidence="6">
    <location>
        <begin position="6"/>
        <end position="28"/>
    </location>
</feature>
<evidence type="ECO:0000256" key="1">
    <source>
        <dbReference type="ARBA" id="ARBA00004651"/>
    </source>
</evidence>
<feature type="transmembrane region" description="Helical" evidence="6">
    <location>
        <begin position="40"/>
        <end position="65"/>
    </location>
</feature>
<evidence type="ECO:0000256" key="4">
    <source>
        <dbReference type="ARBA" id="ARBA00022989"/>
    </source>
</evidence>
<dbReference type="PIRSF" id="PIRSF006324">
    <property type="entry name" value="LeuE"/>
    <property type="match status" value="1"/>
</dbReference>
<evidence type="ECO:0008006" key="8">
    <source>
        <dbReference type="Google" id="ProtNLM"/>
    </source>
</evidence>
<feature type="transmembrane region" description="Helical" evidence="6">
    <location>
        <begin position="109"/>
        <end position="133"/>
    </location>
</feature>
<organism evidence="7">
    <name type="scientific">OCS116 cluster bacterium</name>
    <dbReference type="NCBI Taxonomy" id="2030921"/>
    <lineage>
        <taxon>Bacteria</taxon>
        <taxon>Pseudomonadati</taxon>
        <taxon>Pseudomonadota</taxon>
        <taxon>Alphaproteobacteria</taxon>
        <taxon>OCS116 cluster</taxon>
    </lineage>
</organism>
<proteinExistence type="predicted"/>
<dbReference type="GO" id="GO:0005886">
    <property type="term" value="C:plasma membrane"/>
    <property type="evidence" value="ECO:0007669"/>
    <property type="project" value="UniProtKB-SubCell"/>
</dbReference>
<keyword evidence="4 6" id="KW-1133">Transmembrane helix</keyword>
<dbReference type="PANTHER" id="PTHR30086:SF20">
    <property type="entry name" value="ARGININE EXPORTER PROTEIN ARGO-RELATED"/>
    <property type="match status" value="1"/>
</dbReference>
<sequence length="205" mass="22158">MTFETLLIFAGFLTVACIIPGPGVITLLSRTLGNGWAAGMAFLIGITLGDLIFVTLAFLGMAALAETMGDLFQWIKWAGAAFLAYMAYQLLTSKGESFNFQKHKPKSSALVDITSGLLLTLGNPKPLIFYAAIMPQVLDVTQITYAEFSLVLATVVFVLFAVCCTYIWIATKAARFFSDQKMQKRLSQGSGAVLLGTATWVAFKA</sequence>
<feature type="transmembrane region" description="Helical" evidence="6">
    <location>
        <begin position="145"/>
        <end position="169"/>
    </location>
</feature>
<keyword evidence="2" id="KW-1003">Cell membrane</keyword>
<reference key="1">
    <citation type="submission" date="2017-08" db="EMBL/GenBank/DDBJ databases">
        <title>A dynamic microbial community with high functional redundancy inhabits the cold, oxic subseafloor aquifer.</title>
        <authorList>
            <person name="Tully B.J."/>
            <person name="Wheat C.G."/>
            <person name="Glazer B.T."/>
            <person name="Huber J.A."/>
        </authorList>
    </citation>
    <scope>NUCLEOTIDE SEQUENCE [LARGE SCALE GENOMIC DNA]</scope>
</reference>
<comment type="subcellular location">
    <subcellularLocation>
        <location evidence="1">Cell membrane</location>
        <topology evidence="1">Multi-pass membrane protein</topology>
    </subcellularLocation>
</comment>
<dbReference type="PANTHER" id="PTHR30086">
    <property type="entry name" value="ARGININE EXPORTER PROTEIN ARGO"/>
    <property type="match status" value="1"/>
</dbReference>
<protein>
    <recommendedName>
        <fullName evidence="8">Lysine transporter LysE</fullName>
    </recommendedName>
</protein>
<evidence type="ECO:0000256" key="2">
    <source>
        <dbReference type="ARBA" id="ARBA00022475"/>
    </source>
</evidence>
<feature type="transmembrane region" description="Helical" evidence="6">
    <location>
        <begin position="71"/>
        <end position="88"/>
    </location>
</feature>
<keyword evidence="5 6" id="KW-0472">Membrane</keyword>
<evidence type="ECO:0000256" key="6">
    <source>
        <dbReference type="SAM" id="Phobius"/>
    </source>
</evidence>
<dbReference type="GO" id="GO:0015171">
    <property type="term" value="F:amino acid transmembrane transporter activity"/>
    <property type="evidence" value="ECO:0007669"/>
    <property type="project" value="TreeGrafter"/>
</dbReference>
<dbReference type="InterPro" id="IPR001123">
    <property type="entry name" value="LeuE-type"/>
</dbReference>
<evidence type="ECO:0000256" key="5">
    <source>
        <dbReference type="ARBA" id="ARBA00023136"/>
    </source>
</evidence>
<keyword evidence="3 6" id="KW-0812">Transmembrane</keyword>
<evidence type="ECO:0000256" key="3">
    <source>
        <dbReference type="ARBA" id="ARBA00022692"/>
    </source>
</evidence>
<dbReference type="AlphaFoldDB" id="A0A2A4Z4V7"/>